<proteinExistence type="predicted"/>
<sequence>MSKTITALPSDEASPLLPRDEVGPHNSPNPSNLVLFRRAIGINANVDPHDECNLEAGRASALGIYAATIATARRLRITRILVSILLYVCHAAQLIIGAVLTAMGPSAGTHRLGITILGAVNTVVAGVLTFMKGQGMPEKLRKNETEFRRLQNWIEETEALIVLGVVGSTRDEVGELVAAGFKRWNLANERMEDVRPEEYLRQDEEVAGSGKGLTSKKLRKWR</sequence>
<dbReference type="EMBL" id="VUJX02000005">
    <property type="protein sequence ID" value="KAL0936023.1"/>
    <property type="molecule type" value="Genomic_DNA"/>
</dbReference>
<evidence type="ECO:0000313" key="1">
    <source>
        <dbReference type="EMBL" id="KAL0936023.1"/>
    </source>
</evidence>
<dbReference type="Proteomes" id="UP000805649">
    <property type="component" value="Unassembled WGS sequence"/>
</dbReference>
<reference evidence="1 2" key="1">
    <citation type="journal article" date="2020" name="Phytopathology">
        <title>Genome Sequence Resources of Colletotrichum truncatum, C. plurivorum, C. musicola, and C. sojae: Four Species Pathogenic to Soybean (Glycine max).</title>
        <authorList>
            <person name="Rogerio F."/>
            <person name="Boufleur T.R."/>
            <person name="Ciampi-Guillardi M."/>
            <person name="Sukno S.A."/>
            <person name="Thon M.R."/>
            <person name="Massola Junior N.S."/>
            <person name="Baroncelli R."/>
        </authorList>
    </citation>
    <scope>NUCLEOTIDE SEQUENCE [LARGE SCALE GENOMIC DNA]</scope>
    <source>
        <strain evidence="1 2">CMES1059</strain>
    </source>
</reference>
<comment type="caution">
    <text evidence="1">The sequence shown here is derived from an EMBL/GenBank/DDBJ whole genome shotgun (WGS) entry which is preliminary data.</text>
</comment>
<accession>A0ACC3YVP9</accession>
<keyword evidence="2" id="KW-1185">Reference proteome</keyword>
<organism evidence="1 2">
    <name type="scientific">Colletotrichum truncatum</name>
    <name type="common">Anthracnose fungus</name>
    <name type="synonym">Colletotrichum capsici</name>
    <dbReference type="NCBI Taxonomy" id="5467"/>
    <lineage>
        <taxon>Eukaryota</taxon>
        <taxon>Fungi</taxon>
        <taxon>Dikarya</taxon>
        <taxon>Ascomycota</taxon>
        <taxon>Pezizomycotina</taxon>
        <taxon>Sordariomycetes</taxon>
        <taxon>Hypocreomycetidae</taxon>
        <taxon>Glomerellales</taxon>
        <taxon>Glomerellaceae</taxon>
        <taxon>Colletotrichum</taxon>
        <taxon>Colletotrichum truncatum species complex</taxon>
    </lineage>
</organism>
<name>A0ACC3YVP9_COLTU</name>
<evidence type="ECO:0000313" key="2">
    <source>
        <dbReference type="Proteomes" id="UP000805649"/>
    </source>
</evidence>
<gene>
    <name evidence="1" type="ORF">CTRU02_208238</name>
</gene>
<protein>
    <submittedName>
        <fullName evidence="1">C6 transcription factor</fullName>
    </submittedName>
</protein>